<dbReference type="AlphaFoldDB" id="D8QUG6"/>
<dbReference type="Pfam" id="PF03105">
    <property type="entry name" value="SPX"/>
    <property type="match status" value="1"/>
</dbReference>
<dbReference type="Gramene" id="EFJ36292">
    <property type="protein sequence ID" value="EFJ36292"/>
    <property type="gene ID" value="SELMODRAFT_404162"/>
</dbReference>
<organism evidence="4">
    <name type="scientific">Selaginella moellendorffii</name>
    <name type="common">Spikemoss</name>
    <dbReference type="NCBI Taxonomy" id="88036"/>
    <lineage>
        <taxon>Eukaryota</taxon>
        <taxon>Viridiplantae</taxon>
        <taxon>Streptophyta</taxon>
        <taxon>Embryophyta</taxon>
        <taxon>Tracheophyta</taxon>
        <taxon>Lycopodiopsida</taxon>
        <taxon>Selaginellales</taxon>
        <taxon>Selaginellaceae</taxon>
        <taxon>Selaginella</taxon>
    </lineage>
</organism>
<proteinExistence type="predicted"/>
<evidence type="ECO:0000313" key="3">
    <source>
        <dbReference type="EMBL" id="EFJ36292.1"/>
    </source>
</evidence>
<gene>
    <name evidence="3" type="ORF">SELMODRAFT_404162</name>
</gene>
<dbReference type="PANTHER" id="PTHR10783:SF133">
    <property type="entry name" value="SPX DOMAIN-CONTAINING PROTEIN"/>
    <property type="match status" value="1"/>
</dbReference>
<dbReference type="InParanoid" id="D8QUG6"/>
<dbReference type="Proteomes" id="UP000001514">
    <property type="component" value="Unassembled WGS sequence"/>
</dbReference>
<dbReference type="InterPro" id="IPR004331">
    <property type="entry name" value="SPX_dom"/>
</dbReference>
<name>D8QUG6_SELML</name>
<feature type="region of interest" description="Disordered" evidence="1">
    <location>
        <begin position="84"/>
        <end position="106"/>
    </location>
</feature>
<feature type="compositionally biased region" description="Low complexity" evidence="1">
    <location>
        <begin position="87"/>
        <end position="105"/>
    </location>
</feature>
<dbReference type="PANTHER" id="PTHR10783">
    <property type="entry name" value="XENOTROPIC AND POLYTROPIC RETROVIRUS RECEPTOR 1-RELATED"/>
    <property type="match status" value="1"/>
</dbReference>
<evidence type="ECO:0000313" key="4">
    <source>
        <dbReference type="Proteomes" id="UP000001514"/>
    </source>
</evidence>
<feature type="domain" description="SPX" evidence="2">
    <location>
        <begin position="1"/>
        <end position="281"/>
    </location>
</feature>
<dbReference type="KEGG" id="smo:SELMODRAFT_404162"/>
<accession>D8QUG6</accession>
<dbReference type="HOGENOM" id="CLU_991770_0_0_1"/>
<sequence>MREKRKGKQNGCLRTAPALPLLWRQCWSLDFASALNPRPGLAFPAADPNPRHDRQKTAGKLCSLDRFTRNGVWTGSGTALLGGGAGAATADAADSSPSPADSSPLRTFSGLTRRKILTWSQSEVLRVRQLPPEELYETEHFGPISQVEEEKMLFARLDGHLNNVNKFYRTKEEEYCKRAEALSRQMPNAGVILSSLNVVAFAKILKKYVTESNADLFAGSYFSSSDKAANLMEKVEKLFIRRMYCGGKYGANRHSGVQRHQRFRQAAQAEVVLNFSWWWWW</sequence>
<dbReference type="EMBL" id="GL377567">
    <property type="protein sequence ID" value="EFJ36292.1"/>
    <property type="molecule type" value="Genomic_DNA"/>
</dbReference>
<dbReference type="PROSITE" id="PS51382">
    <property type="entry name" value="SPX"/>
    <property type="match status" value="1"/>
</dbReference>
<evidence type="ECO:0000259" key="2">
    <source>
        <dbReference type="PROSITE" id="PS51382"/>
    </source>
</evidence>
<reference evidence="3 4" key="1">
    <citation type="journal article" date="2011" name="Science">
        <title>The Selaginella genome identifies genetic changes associated with the evolution of vascular plants.</title>
        <authorList>
            <person name="Banks J.A."/>
            <person name="Nishiyama T."/>
            <person name="Hasebe M."/>
            <person name="Bowman J.L."/>
            <person name="Gribskov M."/>
            <person name="dePamphilis C."/>
            <person name="Albert V.A."/>
            <person name="Aono N."/>
            <person name="Aoyama T."/>
            <person name="Ambrose B.A."/>
            <person name="Ashton N.W."/>
            <person name="Axtell M.J."/>
            <person name="Barker E."/>
            <person name="Barker M.S."/>
            <person name="Bennetzen J.L."/>
            <person name="Bonawitz N.D."/>
            <person name="Chapple C."/>
            <person name="Cheng C."/>
            <person name="Correa L.G."/>
            <person name="Dacre M."/>
            <person name="DeBarry J."/>
            <person name="Dreyer I."/>
            <person name="Elias M."/>
            <person name="Engstrom E.M."/>
            <person name="Estelle M."/>
            <person name="Feng L."/>
            <person name="Finet C."/>
            <person name="Floyd S.K."/>
            <person name="Frommer W.B."/>
            <person name="Fujita T."/>
            <person name="Gramzow L."/>
            <person name="Gutensohn M."/>
            <person name="Harholt J."/>
            <person name="Hattori M."/>
            <person name="Heyl A."/>
            <person name="Hirai T."/>
            <person name="Hiwatashi Y."/>
            <person name="Ishikawa M."/>
            <person name="Iwata M."/>
            <person name="Karol K.G."/>
            <person name="Koehler B."/>
            <person name="Kolukisaoglu U."/>
            <person name="Kubo M."/>
            <person name="Kurata T."/>
            <person name="Lalonde S."/>
            <person name="Li K."/>
            <person name="Li Y."/>
            <person name="Litt A."/>
            <person name="Lyons E."/>
            <person name="Manning G."/>
            <person name="Maruyama T."/>
            <person name="Michael T.P."/>
            <person name="Mikami K."/>
            <person name="Miyazaki S."/>
            <person name="Morinaga S."/>
            <person name="Murata T."/>
            <person name="Mueller-Roeber B."/>
            <person name="Nelson D.R."/>
            <person name="Obara M."/>
            <person name="Oguri Y."/>
            <person name="Olmstead R.G."/>
            <person name="Onodera N."/>
            <person name="Petersen B.L."/>
            <person name="Pils B."/>
            <person name="Prigge M."/>
            <person name="Rensing S.A."/>
            <person name="Riano-Pachon D.M."/>
            <person name="Roberts A.W."/>
            <person name="Sato Y."/>
            <person name="Scheller H.V."/>
            <person name="Schulz B."/>
            <person name="Schulz C."/>
            <person name="Shakirov E.V."/>
            <person name="Shibagaki N."/>
            <person name="Shinohara N."/>
            <person name="Shippen D.E."/>
            <person name="Soerensen I."/>
            <person name="Sotooka R."/>
            <person name="Sugimoto N."/>
            <person name="Sugita M."/>
            <person name="Sumikawa N."/>
            <person name="Tanurdzic M."/>
            <person name="Theissen G."/>
            <person name="Ulvskov P."/>
            <person name="Wakazuki S."/>
            <person name="Weng J.K."/>
            <person name="Willats W.W."/>
            <person name="Wipf D."/>
            <person name="Wolf P.G."/>
            <person name="Yang L."/>
            <person name="Zimmer A.D."/>
            <person name="Zhu Q."/>
            <person name="Mitros T."/>
            <person name="Hellsten U."/>
            <person name="Loque D."/>
            <person name="Otillar R."/>
            <person name="Salamov A."/>
            <person name="Schmutz J."/>
            <person name="Shapiro H."/>
            <person name="Lindquist E."/>
            <person name="Lucas S."/>
            <person name="Rokhsar D."/>
            <person name="Grigoriev I.V."/>
        </authorList>
    </citation>
    <scope>NUCLEOTIDE SEQUENCE [LARGE SCALE GENOMIC DNA]</scope>
</reference>
<evidence type="ECO:0000256" key="1">
    <source>
        <dbReference type="SAM" id="MobiDB-lite"/>
    </source>
</evidence>
<keyword evidence="4" id="KW-1185">Reference proteome</keyword>
<protein>
    <recommendedName>
        <fullName evidence="2">SPX domain-containing protein</fullName>
    </recommendedName>
</protein>